<proteinExistence type="predicted"/>
<protein>
    <recommendedName>
        <fullName evidence="8">PpiC domain-containing protein</fullName>
    </recommendedName>
</protein>
<evidence type="ECO:0000256" key="6">
    <source>
        <dbReference type="PROSITE-ProRule" id="PRU00278"/>
    </source>
</evidence>
<dbReference type="Proteomes" id="UP000473278">
    <property type="component" value="Unassembled WGS sequence"/>
</dbReference>
<feature type="domain" description="PpiC" evidence="8">
    <location>
        <begin position="184"/>
        <end position="284"/>
    </location>
</feature>
<dbReference type="EMBL" id="JAALLT010000002">
    <property type="protein sequence ID" value="NGP76417.1"/>
    <property type="molecule type" value="Genomic_DNA"/>
</dbReference>
<evidence type="ECO:0000256" key="7">
    <source>
        <dbReference type="SAM" id="SignalP"/>
    </source>
</evidence>
<dbReference type="InterPro" id="IPR050280">
    <property type="entry name" value="OMP_Chaperone_SurA"/>
</dbReference>
<dbReference type="InterPro" id="IPR046357">
    <property type="entry name" value="PPIase_dom_sf"/>
</dbReference>
<keyword evidence="3 6" id="KW-0697">Rotamase</keyword>
<feature type="domain" description="PpiC" evidence="8">
    <location>
        <begin position="287"/>
        <end position="348"/>
    </location>
</feature>
<evidence type="ECO:0000256" key="2">
    <source>
        <dbReference type="ARBA" id="ARBA00022764"/>
    </source>
</evidence>
<dbReference type="InterPro" id="IPR027304">
    <property type="entry name" value="Trigger_fact/SurA_dom_sf"/>
</dbReference>
<keyword evidence="4" id="KW-0143">Chaperone</keyword>
<keyword evidence="2" id="KW-0574">Periplasm</keyword>
<dbReference type="InterPro" id="IPR015391">
    <property type="entry name" value="SurA_N"/>
</dbReference>
<sequence length="460" mass="52399">MNKIYSLSFLLILLLISSTPLLAQIQSSGETLDQIVAVVNDHVILKSDVDQQVTDYMMQMRQQNNQAPTFNEGMWYSVLKQMVERYVLLDKAKEDSVIVTDEQVNQAIDNRINQYVSQVGSEAALERELGKSIVQLRAELREDYRTEMIVSEYRRNRIGNIDITRPEVREYFERIPRDSLPTIPERVAVSQIVATPPPLENAREEALNLARQLRDSLLNHGKTLEELARRHSDGPSAPSGGRLGMIPINDLVPEYSAAASALQPGEISKVVETSFGFHVIRLNERRGDQIDTNHILISIDEESYDDQAAISKLEQYRDSVLTNNEVTFAELARKHSEDPNTAPQGGRILNPQTGERLIALSQLDPALYRIVLLLEEEGDISEPKQFNIGSQNNSKKAYRIVRLDRSVPEHIANLDQDYERIKEVALQQKQYRILAEWISNLKDQVYIEYKIPIPQNVEQS</sequence>
<evidence type="ECO:0000313" key="10">
    <source>
        <dbReference type="Proteomes" id="UP000473278"/>
    </source>
</evidence>
<dbReference type="SUPFAM" id="SSF109998">
    <property type="entry name" value="Triger factor/SurA peptide-binding domain-like"/>
    <property type="match status" value="1"/>
</dbReference>
<dbReference type="InterPro" id="IPR000297">
    <property type="entry name" value="PPIase_PpiC"/>
</dbReference>
<dbReference type="RefSeq" id="WP_165140749.1">
    <property type="nucleotide sequence ID" value="NZ_JAALLT010000002.1"/>
</dbReference>
<dbReference type="GO" id="GO:0003755">
    <property type="term" value="F:peptidyl-prolyl cis-trans isomerase activity"/>
    <property type="evidence" value="ECO:0007669"/>
    <property type="project" value="UniProtKB-KW"/>
</dbReference>
<name>A0A6M1T113_9BACT</name>
<keyword evidence="10" id="KW-1185">Reference proteome</keyword>
<keyword evidence="5 6" id="KW-0413">Isomerase</keyword>
<evidence type="ECO:0000256" key="3">
    <source>
        <dbReference type="ARBA" id="ARBA00023110"/>
    </source>
</evidence>
<dbReference type="Pfam" id="PF09312">
    <property type="entry name" value="SurA_N"/>
    <property type="match status" value="1"/>
</dbReference>
<gene>
    <name evidence="9" type="ORF">G3570_07225</name>
</gene>
<dbReference type="Gene3D" id="3.10.50.40">
    <property type="match status" value="2"/>
</dbReference>
<evidence type="ECO:0000256" key="5">
    <source>
        <dbReference type="ARBA" id="ARBA00023235"/>
    </source>
</evidence>
<accession>A0A6M1T113</accession>
<comment type="caution">
    <text evidence="9">The sequence shown here is derived from an EMBL/GenBank/DDBJ whole genome shotgun (WGS) entry which is preliminary data.</text>
</comment>
<dbReference type="AlphaFoldDB" id="A0A6M1T113"/>
<dbReference type="Pfam" id="PF00639">
    <property type="entry name" value="Rotamase"/>
    <property type="match status" value="2"/>
</dbReference>
<organism evidence="9 10">
    <name type="scientific">Halalkalibaculum roseum</name>
    <dbReference type="NCBI Taxonomy" id="2709311"/>
    <lineage>
        <taxon>Bacteria</taxon>
        <taxon>Pseudomonadati</taxon>
        <taxon>Balneolota</taxon>
        <taxon>Balneolia</taxon>
        <taxon>Balneolales</taxon>
        <taxon>Balneolaceae</taxon>
        <taxon>Halalkalibaculum</taxon>
    </lineage>
</organism>
<dbReference type="PANTHER" id="PTHR47637:SF1">
    <property type="entry name" value="CHAPERONE SURA"/>
    <property type="match status" value="1"/>
</dbReference>
<keyword evidence="1 7" id="KW-0732">Signal</keyword>
<reference evidence="9 10" key="1">
    <citation type="submission" date="2020-02" db="EMBL/GenBank/DDBJ databases">
        <title>Balneolaceae bacterium YR4-1, complete genome.</title>
        <authorList>
            <person name="Li Y."/>
            <person name="Wu S."/>
        </authorList>
    </citation>
    <scope>NUCLEOTIDE SEQUENCE [LARGE SCALE GENOMIC DNA]</scope>
    <source>
        <strain evidence="9 10">YR4-1</strain>
    </source>
</reference>
<dbReference type="Gene3D" id="1.10.4030.10">
    <property type="entry name" value="Porin chaperone SurA, peptide-binding domain"/>
    <property type="match status" value="1"/>
</dbReference>
<dbReference type="PANTHER" id="PTHR47637">
    <property type="entry name" value="CHAPERONE SURA"/>
    <property type="match status" value="1"/>
</dbReference>
<evidence type="ECO:0000313" key="9">
    <source>
        <dbReference type="EMBL" id="NGP76417.1"/>
    </source>
</evidence>
<dbReference type="SUPFAM" id="SSF54534">
    <property type="entry name" value="FKBP-like"/>
    <property type="match status" value="2"/>
</dbReference>
<evidence type="ECO:0000259" key="8">
    <source>
        <dbReference type="PROSITE" id="PS50198"/>
    </source>
</evidence>
<evidence type="ECO:0000256" key="4">
    <source>
        <dbReference type="ARBA" id="ARBA00023186"/>
    </source>
</evidence>
<dbReference type="PROSITE" id="PS50198">
    <property type="entry name" value="PPIC_PPIASE_2"/>
    <property type="match status" value="2"/>
</dbReference>
<feature type="chain" id="PRO_5026982024" description="PpiC domain-containing protein" evidence="7">
    <location>
        <begin position="24"/>
        <end position="460"/>
    </location>
</feature>
<evidence type="ECO:0000256" key="1">
    <source>
        <dbReference type="ARBA" id="ARBA00022729"/>
    </source>
</evidence>
<feature type="signal peptide" evidence="7">
    <location>
        <begin position="1"/>
        <end position="23"/>
    </location>
</feature>